<organism evidence="4 5">
    <name type="scientific">Brumimicrobium glaciale</name>
    <dbReference type="NCBI Taxonomy" id="200475"/>
    <lineage>
        <taxon>Bacteria</taxon>
        <taxon>Pseudomonadati</taxon>
        <taxon>Bacteroidota</taxon>
        <taxon>Flavobacteriia</taxon>
        <taxon>Flavobacteriales</taxon>
        <taxon>Crocinitomicaceae</taxon>
        <taxon>Brumimicrobium</taxon>
    </lineage>
</organism>
<reference evidence="4 5" key="1">
    <citation type="submission" date="2019-02" db="EMBL/GenBank/DDBJ databases">
        <title>Genome sequence of the sea-ice species Brumimicrobium glaciale.</title>
        <authorList>
            <person name="Bowman J.P."/>
        </authorList>
    </citation>
    <scope>NUCLEOTIDE SEQUENCE [LARGE SCALE GENOMIC DNA]</scope>
    <source>
        <strain evidence="4 5">IC156</strain>
    </source>
</reference>
<keyword evidence="2" id="KW-0560">Oxidoreductase</keyword>
<evidence type="ECO:0000256" key="2">
    <source>
        <dbReference type="ARBA" id="ARBA00023002"/>
    </source>
</evidence>
<dbReference type="EMBL" id="SETE01000001">
    <property type="protein sequence ID" value="RYM36088.1"/>
    <property type="molecule type" value="Genomic_DNA"/>
</dbReference>
<proteinExistence type="predicted"/>
<dbReference type="SUPFAM" id="SSF51395">
    <property type="entry name" value="FMN-linked oxidoreductases"/>
    <property type="match status" value="1"/>
</dbReference>
<evidence type="ECO:0000313" key="5">
    <source>
        <dbReference type="Proteomes" id="UP000293952"/>
    </source>
</evidence>
<dbReference type="CDD" id="cd02803">
    <property type="entry name" value="OYE_like_FMN_family"/>
    <property type="match status" value="1"/>
</dbReference>
<dbReference type="InterPro" id="IPR013785">
    <property type="entry name" value="Aldolase_TIM"/>
</dbReference>
<evidence type="ECO:0000259" key="3">
    <source>
        <dbReference type="Pfam" id="PF00724"/>
    </source>
</evidence>
<dbReference type="RefSeq" id="WP_130092453.1">
    <property type="nucleotide sequence ID" value="NZ_SETE01000001.1"/>
</dbReference>
<gene>
    <name evidence="4" type="ORF">ERX46_03580</name>
</gene>
<sequence>MNISPETPVQFKCGATMKNRFMLAPMTNTQSHEDGTLSEDEFKWLTMRAEGQFGLVMTCAAHVQENGKGFPGQLGIFSDEHIEGHKRLAAKIQSYGSLAVVQLHHAGMRSPAELVQGLPVCPSDNEKYGCRGLSIEEVEQLKQDFIDAAIRAKKCGYDGVEVHGAHGYILTQFLSSEFNKRTDKYGGSLENRARLLFEIVDGIRTTCGKEFLLSVRLSPERFGMDLLEVKEVCQRFIDEDKIDFLDISLWDIFKMPEEKEYQDKSLLDHFTDLDYKNIKLTVAGKIKNGEDVKKALNSGIDFVSIGQSAILHHDFPAKVMENPNFEPTKTPVSAEYLKKEGLGKDFINYMSKWEGFVEN</sequence>
<keyword evidence="5" id="KW-1185">Reference proteome</keyword>
<dbReference type="Gene3D" id="3.20.20.70">
    <property type="entry name" value="Aldolase class I"/>
    <property type="match status" value="1"/>
</dbReference>
<dbReference type="GO" id="GO:0016491">
    <property type="term" value="F:oxidoreductase activity"/>
    <property type="evidence" value="ECO:0007669"/>
    <property type="project" value="UniProtKB-KW"/>
</dbReference>
<keyword evidence="1" id="KW-0285">Flavoprotein</keyword>
<dbReference type="PANTHER" id="PTHR43656:SF2">
    <property type="entry name" value="BINDING OXIDOREDUCTASE, PUTATIVE (AFU_ORTHOLOGUE AFUA_2G08260)-RELATED"/>
    <property type="match status" value="1"/>
</dbReference>
<evidence type="ECO:0000256" key="1">
    <source>
        <dbReference type="ARBA" id="ARBA00022630"/>
    </source>
</evidence>
<dbReference type="InterPro" id="IPR001155">
    <property type="entry name" value="OxRdtase_FMN_N"/>
</dbReference>
<dbReference type="AlphaFoldDB" id="A0A4Q4KR17"/>
<feature type="domain" description="NADH:flavin oxidoreductase/NADH oxidase N-terminal" evidence="3">
    <location>
        <begin position="7"/>
        <end position="322"/>
    </location>
</feature>
<name>A0A4Q4KR17_9FLAO</name>
<accession>A0A4Q4KR17</accession>
<dbReference type="PANTHER" id="PTHR43656">
    <property type="entry name" value="BINDING OXIDOREDUCTASE, PUTATIVE (AFU_ORTHOLOGUE AFUA_2G08260)-RELATED"/>
    <property type="match status" value="1"/>
</dbReference>
<dbReference type="InterPro" id="IPR051799">
    <property type="entry name" value="NADH_flavin_oxidoreductase"/>
</dbReference>
<evidence type="ECO:0000313" key="4">
    <source>
        <dbReference type="EMBL" id="RYM36088.1"/>
    </source>
</evidence>
<dbReference type="Proteomes" id="UP000293952">
    <property type="component" value="Unassembled WGS sequence"/>
</dbReference>
<comment type="caution">
    <text evidence="4">The sequence shown here is derived from an EMBL/GenBank/DDBJ whole genome shotgun (WGS) entry which is preliminary data.</text>
</comment>
<dbReference type="OrthoDB" id="9772736at2"/>
<dbReference type="Pfam" id="PF00724">
    <property type="entry name" value="Oxidored_FMN"/>
    <property type="match status" value="1"/>
</dbReference>
<protein>
    <submittedName>
        <fullName evidence="4">NADH:flavin oxidoreductase</fullName>
    </submittedName>
</protein>
<dbReference type="GO" id="GO:0010181">
    <property type="term" value="F:FMN binding"/>
    <property type="evidence" value="ECO:0007669"/>
    <property type="project" value="InterPro"/>
</dbReference>